<dbReference type="Pfam" id="PF03798">
    <property type="entry name" value="TRAM_LAG1_CLN8"/>
    <property type="match status" value="1"/>
</dbReference>
<feature type="transmembrane region" description="Helical" evidence="6">
    <location>
        <begin position="198"/>
        <end position="222"/>
    </location>
</feature>
<dbReference type="SMART" id="SM00724">
    <property type="entry name" value="TLC"/>
    <property type="match status" value="1"/>
</dbReference>
<dbReference type="GO" id="GO:0016020">
    <property type="term" value="C:membrane"/>
    <property type="evidence" value="ECO:0007669"/>
    <property type="project" value="UniProtKB-SubCell"/>
</dbReference>
<protein>
    <submittedName>
        <fullName evidence="8">TLC domain</fullName>
    </submittedName>
</protein>
<dbReference type="PANTHER" id="PTHR12560:SF0">
    <property type="entry name" value="LD18904P"/>
    <property type="match status" value="1"/>
</dbReference>
<dbReference type="AlphaFoldDB" id="A0A8J6AZ50"/>
<keyword evidence="9" id="KW-1185">Reference proteome</keyword>
<dbReference type="InterPro" id="IPR016439">
    <property type="entry name" value="Lag1/Lac1-like"/>
</dbReference>
<sequence length="300" mass="34005">MEDGLAGEPRAFWSTLVAMVRNVNGEPKSIAISLGILLALYIWFRMMNRHGIIVVVRRFIDPSALSSVADSFHYMTTYLIFFLATAYIVLFRERYPSLGSRLWTDYPAYEATTMDRFVVYLEIVHYVVSTTVLVANCLVKHRVNTLMIIHHVLALTMAVLMYSTHQVRLAIAMVFLHDITDVSLEFSKLCNHLIGPPLSLVPLLLFAIVFPVCRLVLVPALLTVPHYKAMVSGQHSLWGGYVIQGVLMGLLTLNIIWTLSVWRLLLNTFRACRVCAVATDPEQRKACERPDLSFVTYHSM</sequence>
<comment type="subcellular location">
    <subcellularLocation>
        <location evidence="1">Membrane</location>
        <topology evidence="1">Multi-pass membrane protein</topology>
    </subcellularLocation>
</comment>
<dbReference type="InterPro" id="IPR006634">
    <property type="entry name" value="TLC-dom"/>
</dbReference>
<evidence type="ECO:0000256" key="4">
    <source>
        <dbReference type="ARBA" id="ARBA00023136"/>
    </source>
</evidence>
<dbReference type="Proteomes" id="UP000717585">
    <property type="component" value="Unassembled WGS sequence"/>
</dbReference>
<evidence type="ECO:0000313" key="9">
    <source>
        <dbReference type="Proteomes" id="UP000717585"/>
    </source>
</evidence>
<evidence type="ECO:0000256" key="6">
    <source>
        <dbReference type="SAM" id="Phobius"/>
    </source>
</evidence>
<dbReference type="EMBL" id="JAHDYR010000012">
    <property type="protein sequence ID" value="KAG9394965.1"/>
    <property type="molecule type" value="Genomic_DNA"/>
</dbReference>
<feature type="transmembrane region" description="Helical" evidence="6">
    <location>
        <begin position="146"/>
        <end position="163"/>
    </location>
</feature>
<feature type="domain" description="TLC" evidence="7">
    <location>
        <begin position="66"/>
        <end position="270"/>
    </location>
</feature>
<evidence type="ECO:0000259" key="7">
    <source>
        <dbReference type="PROSITE" id="PS50922"/>
    </source>
</evidence>
<evidence type="ECO:0000256" key="1">
    <source>
        <dbReference type="ARBA" id="ARBA00004141"/>
    </source>
</evidence>
<dbReference type="GO" id="GO:0046513">
    <property type="term" value="P:ceramide biosynthetic process"/>
    <property type="evidence" value="ECO:0007669"/>
    <property type="project" value="InterPro"/>
</dbReference>
<dbReference type="PANTHER" id="PTHR12560">
    <property type="entry name" value="LONGEVITY ASSURANCE FACTOR 1 LAG1"/>
    <property type="match status" value="1"/>
</dbReference>
<dbReference type="PROSITE" id="PS50922">
    <property type="entry name" value="TLC"/>
    <property type="match status" value="1"/>
</dbReference>
<feature type="transmembrane region" description="Helical" evidence="6">
    <location>
        <begin position="68"/>
        <end position="90"/>
    </location>
</feature>
<evidence type="ECO:0000256" key="3">
    <source>
        <dbReference type="ARBA" id="ARBA00022989"/>
    </source>
</evidence>
<name>A0A8J6AZ50_9EUKA</name>
<dbReference type="OrthoDB" id="537032at2759"/>
<accession>A0A8J6AZ50</accession>
<evidence type="ECO:0000256" key="5">
    <source>
        <dbReference type="PROSITE-ProRule" id="PRU00205"/>
    </source>
</evidence>
<evidence type="ECO:0000313" key="8">
    <source>
        <dbReference type="EMBL" id="KAG9394965.1"/>
    </source>
</evidence>
<feature type="transmembrane region" description="Helical" evidence="6">
    <location>
        <begin position="29"/>
        <end position="47"/>
    </location>
</feature>
<evidence type="ECO:0000256" key="2">
    <source>
        <dbReference type="ARBA" id="ARBA00022692"/>
    </source>
</evidence>
<proteinExistence type="predicted"/>
<feature type="transmembrane region" description="Helical" evidence="6">
    <location>
        <begin position="117"/>
        <end position="139"/>
    </location>
</feature>
<dbReference type="GO" id="GO:0050291">
    <property type="term" value="F:sphingosine N-acyltransferase activity"/>
    <property type="evidence" value="ECO:0007669"/>
    <property type="project" value="InterPro"/>
</dbReference>
<keyword evidence="3 6" id="KW-1133">Transmembrane helix</keyword>
<reference evidence="8" key="1">
    <citation type="submission" date="2021-05" db="EMBL/GenBank/DDBJ databases">
        <title>A free-living protist that lacks canonical eukaryotic 1 DNA replication and segregation systems.</title>
        <authorList>
            <person name="Salas-Leiva D.E."/>
            <person name="Tromer E.C."/>
            <person name="Curtis B.A."/>
            <person name="Jerlstrom-Hultqvist J."/>
            <person name="Kolisko M."/>
            <person name="Yi Z."/>
            <person name="Salas-Leiva J.S."/>
            <person name="Gallot-Lavallee L."/>
            <person name="Kops G.J.P.L."/>
            <person name="Archibald J.M."/>
            <person name="Simpson A.G.B."/>
            <person name="Roger A.J."/>
        </authorList>
    </citation>
    <scope>NUCLEOTIDE SEQUENCE</scope>
    <source>
        <strain evidence="8">BICM</strain>
    </source>
</reference>
<comment type="caution">
    <text evidence="8">The sequence shown here is derived from an EMBL/GenBank/DDBJ whole genome shotgun (WGS) entry which is preliminary data.</text>
</comment>
<gene>
    <name evidence="8" type="ORF">J8273_0173</name>
</gene>
<keyword evidence="4 5" id="KW-0472">Membrane</keyword>
<dbReference type="GO" id="GO:0005783">
    <property type="term" value="C:endoplasmic reticulum"/>
    <property type="evidence" value="ECO:0007669"/>
    <property type="project" value="TreeGrafter"/>
</dbReference>
<organism evidence="8 9">
    <name type="scientific">Carpediemonas membranifera</name>
    <dbReference type="NCBI Taxonomy" id="201153"/>
    <lineage>
        <taxon>Eukaryota</taxon>
        <taxon>Metamonada</taxon>
        <taxon>Carpediemonas-like organisms</taxon>
        <taxon>Carpediemonas</taxon>
    </lineage>
</organism>
<keyword evidence="2 5" id="KW-0812">Transmembrane</keyword>
<feature type="transmembrane region" description="Helical" evidence="6">
    <location>
        <begin position="242"/>
        <end position="265"/>
    </location>
</feature>